<dbReference type="AlphaFoldDB" id="A0A5J5ED01"/>
<protein>
    <submittedName>
        <fullName evidence="2">Uncharacterized protein</fullName>
    </submittedName>
</protein>
<evidence type="ECO:0000256" key="1">
    <source>
        <dbReference type="SAM" id="MobiDB-lite"/>
    </source>
</evidence>
<feature type="region of interest" description="Disordered" evidence="1">
    <location>
        <begin position="259"/>
        <end position="278"/>
    </location>
</feature>
<sequence length="549" mass="60320">MHDKYCNVCPHVCHEKNFARHMRRHHMYWCDQHLDHKKAQRYDTQSTGWLECGCKQRLSIGRSSGWWRTLKVARASLARELAGQPDEESDAEEPQVEEPQAEMPWEEESEHGNELAQLPAEGDLAGNVLAELPAEGDLAGNEANVVDDFPDSPAVGNFAGNESEFVQYDDGFADFTAELAGTEGEDVENDDFAVLLAQLDVAGNDAEVGDGSANLPAEEKLVRKKAEDQPRLRPRGYGSLPAMGAYGGNPSLPRQFIRLPDPVDPEDRQRQLEQPEDALPADDGAQEIAAWDKALLRNRVTSIACIRMLHEDKTIGWIPGSNEIAYGANNVCRFDAVCVAAEFAPRMASLLAARDADHPLVLFLRGQSGSGKTWLTRKLLEPLEGEDISITSFEGGAATRAIPPLGDKRRAVKLTKQLLDEVPKWSKTAKTAANESSSRAVVGYRMDGLLLIDMPGGEVVHERPEETKMINATNSAVLATLARFQKTGKAMKVSTTPVSNRAVEFFLNALRIPGVRVLVVTVLRDTDVSNPKALSPLQGLFQGQRSQQR</sequence>
<dbReference type="SUPFAM" id="SSF52540">
    <property type="entry name" value="P-loop containing nucleoside triphosphate hydrolases"/>
    <property type="match status" value="1"/>
</dbReference>
<gene>
    <name evidence="2" type="ORF">FN846DRAFT_914298</name>
</gene>
<evidence type="ECO:0000313" key="2">
    <source>
        <dbReference type="EMBL" id="KAA8893224.1"/>
    </source>
</evidence>
<reference evidence="2 3" key="1">
    <citation type="submission" date="2019-09" db="EMBL/GenBank/DDBJ databases">
        <title>Draft genome of the ectomycorrhizal ascomycete Sphaerosporella brunnea.</title>
        <authorList>
            <consortium name="DOE Joint Genome Institute"/>
            <person name="Benucci G.M."/>
            <person name="Marozzi G."/>
            <person name="Antonielli L."/>
            <person name="Sanchez S."/>
            <person name="Marco P."/>
            <person name="Wang X."/>
            <person name="Falini L.B."/>
            <person name="Barry K."/>
            <person name="Haridas S."/>
            <person name="Lipzen A."/>
            <person name="Labutti K."/>
            <person name="Grigoriev I.V."/>
            <person name="Murat C."/>
            <person name="Martin F."/>
            <person name="Albertini E."/>
            <person name="Donnini D."/>
            <person name="Bonito G."/>
        </authorList>
    </citation>
    <scope>NUCLEOTIDE SEQUENCE [LARGE SCALE GENOMIC DNA]</scope>
    <source>
        <strain evidence="2 3">Sb_GMNB300</strain>
    </source>
</reference>
<organism evidence="2 3">
    <name type="scientific">Sphaerosporella brunnea</name>
    <dbReference type="NCBI Taxonomy" id="1250544"/>
    <lineage>
        <taxon>Eukaryota</taxon>
        <taxon>Fungi</taxon>
        <taxon>Dikarya</taxon>
        <taxon>Ascomycota</taxon>
        <taxon>Pezizomycotina</taxon>
        <taxon>Pezizomycetes</taxon>
        <taxon>Pezizales</taxon>
        <taxon>Pyronemataceae</taxon>
        <taxon>Sphaerosporella</taxon>
    </lineage>
</organism>
<dbReference type="InterPro" id="IPR027417">
    <property type="entry name" value="P-loop_NTPase"/>
</dbReference>
<evidence type="ECO:0000313" key="3">
    <source>
        <dbReference type="Proteomes" id="UP000326924"/>
    </source>
</evidence>
<name>A0A5J5ED01_9PEZI</name>
<dbReference type="EMBL" id="VXIS01000478">
    <property type="protein sequence ID" value="KAA8893224.1"/>
    <property type="molecule type" value="Genomic_DNA"/>
</dbReference>
<comment type="caution">
    <text evidence="2">The sequence shown here is derived from an EMBL/GenBank/DDBJ whole genome shotgun (WGS) entry which is preliminary data.</text>
</comment>
<dbReference type="Proteomes" id="UP000326924">
    <property type="component" value="Unassembled WGS sequence"/>
</dbReference>
<accession>A0A5J5ED01</accession>
<feature type="compositionally biased region" description="Acidic residues" evidence="1">
    <location>
        <begin position="85"/>
        <end position="109"/>
    </location>
</feature>
<proteinExistence type="predicted"/>
<feature type="region of interest" description="Disordered" evidence="1">
    <location>
        <begin position="80"/>
        <end position="113"/>
    </location>
</feature>
<keyword evidence="3" id="KW-1185">Reference proteome</keyword>
<dbReference type="InParanoid" id="A0A5J5ED01"/>